<dbReference type="AlphaFoldDB" id="A0A840QNH8"/>
<dbReference type="PROSITE" id="PS50893">
    <property type="entry name" value="ABC_TRANSPORTER_2"/>
    <property type="match status" value="1"/>
</dbReference>
<dbReference type="SUPFAM" id="SSF52540">
    <property type="entry name" value="P-loop containing nucleoside triphosphate hydrolases"/>
    <property type="match status" value="1"/>
</dbReference>
<dbReference type="InterPro" id="IPR017871">
    <property type="entry name" value="ABC_transporter-like_CS"/>
</dbReference>
<evidence type="ECO:0000259" key="5">
    <source>
        <dbReference type="PROSITE" id="PS50893"/>
    </source>
</evidence>
<dbReference type="Pfam" id="PF00005">
    <property type="entry name" value="ABC_tran"/>
    <property type="match status" value="1"/>
</dbReference>
<dbReference type="CDD" id="cd03214">
    <property type="entry name" value="ABC_Iron-Siderophores_B12_Hemin"/>
    <property type="match status" value="1"/>
</dbReference>
<dbReference type="InterPro" id="IPR003593">
    <property type="entry name" value="AAA+_ATPase"/>
</dbReference>
<keyword evidence="1" id="KW-0813">Transport</keyword>
<organism evidence="6 7">
    <name type="scientific">Texcoconibacillus texcoconensis</name>
    <dbReference type="NCBI Taxonomy" id="1095777"/>
    <lineage>
        <taxon>Bacteria</taxon>
        <taxon>Bacillati</taxon>
        <taxon>Bacillota</taxon>
        <taxon>Bacilli</taxon>
        <taxon>Bacillales</taxon>
        <taxon>Bacillaceae</taxon>
        <taxon>Texcoconibacillus</taxon>
    </lineage>
</organism>
<keyword evidence="4" id="KW-1278">Translocase</keyword>
<dbReference type="GO" id="GO:0005524">
    <property type="term" value="F:ATP binding"/>
    <property type="evidence" value="ECO:0007669"/>
    <property type="project" value="UniProtKB-KW"/>
</dbReference>
<evidence type="ECO:0000313" key="7">
    <source>
        <dbReference type="Proteomes" id="UP000551878"/>
    </source>
</evidence>
<protein>
    <submittedName>
        <fullName evidence="6">Iron complex transport system ATP-binding protein</fullName>
    </submittedName>
</protein>
<feature type="domain" description="ABC transporter" evidence="5">
    <location>
        <begin position="2"/>
        <end position="239"/>
    </location>
</feature>
<keyword evidence="2" id="KW-0547">Nucleotide-binding</keyword>
<dbReference type="FunFam" id="3.40.50.300:FF:000134">
    <property type="entry name" value="Iron-enterobactin ABC transporter ATP-binding protein"/>
    <property type="match status" value="1"/>
</dbReference>
<dbReference type="InterPro" id="IPR003439">
    <property type="entry name" value="ABC_transporter-like_ATP-bd"/>
</dbReference>
<dbReference type="SMART" id="SM00382">
    <property type="entry name" value="AAA"/>
    <property type="match status" value="1"/>
</dbReference>
<gene>
    <name evidence="6" type="ORF">HNQ41_001105</name>
</gene>
<dbReference type="GO" id="GO:0016887">
    <property type="term" value="F:ATP hydrolysis activity"/>
    <property type="evidence" value="ECO:0007669"/>
    <property type="project" value="InterPro"/>
</dbReference>
<dbReference type="InterPro" id="IPR027417">
    <property type="entry name" value="P-loop_NTPase"/>
</dbReference>
<dbReference type="PANTHER" id="PTHR42794:SF1">
    <property type="entry name" value="HEMIN IMPORT ATP-BINDING PROTEIN HMUV"/>
    <property type="match status" value="1"/>
</dbReference>
<evidence type="ECO:0000256" key="2">
    <source>
        <dbReference type="ARBA" id="ARBA00022741"/>
    </source>
</evidence>
<dbReference type="EMBL" id="JACHHB010000004">
    <property type="protein sequence ID" value="MBB5172942.1"/>
    <property type="molecule type" value="Genomic_DNA"/>
</dbReference>
<dbReference type="Proteomes" id="UP000551878">
    <property type="component" value="Unassembled WGS sequence"/>
</dbReference>
<sequence length="450" mass="51534">MLKVERLTGGYEKDPVVDRIQFHVNTGEVFGILGPNGSGKTTLLNLLTGRLPKQDGEITLNGQSIAMFSRKQLAQKIAVVHQQPETSFSFTVEQVVRMGRYPHEHGIFGTDLKKGEQIVQWAMEVTQVRGFRNQFMHQLSGGEKQRVFLARALAQEPQLLVFDEPTNHLDIGYQVHFLNEMRRIANEQQVATLTVLHDLNMASLFCDRVMLLNEGKVSAVGNPFDVLKQGSLNDVYKTTFERKEHPRVAKPLITFTPNQNEEVEASLRFVDYKHQQQSTVLSSKSHMKTLNLALEGDAFSWYNDWKVSYVKNDRDVNSEGDQGELVLLVNGERTSYIFQTLANDTVCLYAEKRMLQNETSYIFFIFIHQDMSETALLRIYFDILESVKRMIKKEGHSLKESPKLTMASAQKSGRLWHGDHEKLVFEVENALYTGWREVKCEGDVHEHLHT</sequence>
<evidence type="ECO:0000313" key="6">
    <source>
        <dbReference type="EMBL" id="MBB5172942.1"/>
    </source>
</evidence>
<proteinExistence type="predicted"/>
<evidence type="ECO:0000256" key="1">
    <source>
        <dbReference type="ARBA" id="ARBA00022448"/>
    </source>
</evidence>
<reference evidence="6 7" key="1">
    <citation type="submission" date="2020-08" db="EMBL/GenBank/DDBJ databases">
        <title>Genomic Encyclopedia of Type Strains, Phase IV (KMG-IV): sequencing the most valuable type-strain genomes for metagenomic binning, comparative biology and taxonomic classification.</title>
        <authorList>
            <person name="Goeker M."/>
        </authorList>
    </citation>
    <scope>NUCLEOTIDE SEQUENCE [LARGE SCALE GENOMIC DNA]</scope>
    <source>
        <strain evidence="6 7">DSM 24696</strain>
    </source>
</reference>
<accession>A0A840QNH8</accession>
<keyword evidence="3 6" id="KW-0067">ATP-binding</keyword>
<dbReference type="PANTHER" id="PTHR42794">
    <property type="entry name" value="HEMIN IMPORT ATP-BINDING PROTEIN HMUV"/>
    <property type="match status" value="1"/>
</dbReference>
<comment type="caution">
    <text evidence="6">The sequence shown here is derived from an EMBL/GenBank/DDBJ whole genome shotgun (WGS) entry which is preliminary data.</text>
</comment>
<evidence type="ECO:0000256" key="3">
    <source>
        <dbReference type="ARBA" id="ARBA00022840"/>
    </source>
</evidence>
<dbReference type="Gene3D" id="3.40.50.300">
    <property type="entry name" value="P-loop containing nucleotide triphosphate hydrolases"/>
    <property type="match status" value="1"/>
</dbReference>
<dbReference type="PROSITE" id="PS00211">
    <property type="entry name" value="ABC_TRANSPORTER_1"/>
    <property type="match status" value="1"/>
</dbReference>
<dbReference type="RefSeq" id="WP_184663400.1">
    <property type="nucleotide sequence ID" value="NZ_JACHHB010000004.1"/>
</dbReference>
<evidence type="ECO:0000256" key="4">
    <source>
        <dbReference type="ARBA" id="ARBA00022967"/>
    </source>
</evidence>
<name>A0A840QNH8_9BACI</name>
<keyword evidence="7" id="KW-1185">Reference proteome</keyword>